<name>A0A1Y1RMY8_9MICC</name>
<evidence type="ECO:0000313" key="1">
    <source>
        <dbReference type="EMBL" id="ORC15953.1"/>
    </source>
</evidence>
<protein>
    <submittedName>
        <fullName evidence="1">Uncharacterized protein</fullName>
    </submittedName>
</protein>
<dbReference type="AlphaFoldDB" id="A0A1Y1RMY8"/>
<keyword evidence="2" id="KW-1185">Reference proteome</keyword>
<comment type="caution">
    <text evidence="1">The sequence shown here is derived from an EMBL/GenBank/DDBJ whole genome shotgun (WGS) entry which is preliminary data.</text>
</comment>
<dbReference type="Proteomes" id="UP000192359">
    <property type="component" value="Unassembled WGS sequence"/>
</dbReference>
<accession>A0A1Y1RMY8</accession>
<sequence>MSNERDMPQDVRRHRQLEPVFRYLNSIHNLDACIADYCGRDIAALTETANKSRHARQACYVDFLDDDAHTRVLFAYLVRDLLPAFKVSYAKNKTVAMGGKAKRRLVSQSTGCSCDKNRSPGLGRCLSSSMVLMSVHASNAPSSNALVIQRSAKAVTVNAGGTPPVDPGIRLESIIKRSSTPLMRLISSVLGWL</sequence>
<reference evidence="1 2" key="1">
    <citation type="submission" date="2016-05" db="EMBL/GenBank/DDBJ databases">
        <title>Draft genome sequence of a porcine commensal Rothia nasimurium.</title>
        <authorList>
            <person name="Gaiser R.A."/>
            <person name="Van Baarlen P."/>
            <person name="Wells J.M."/>
        </authorList>
    </citation>
    <scope>NUCLEOTIDE SEQUENCE [LARGE SCALE GENOMIC DNA]</scope>
    <source>
        <strain evidence="1 2">PT-32</strain>
    </source>
</reference>
<evidence type="ECO:0000313" key="2">
    <source>
        <dbReference type="Proteomes" id="UP000192359"/>
    </source>
</evidence>
<organism evidence="1 2">
    <name type="scientific">Rothia nasimurium</name>
    <dbReference type="NCBI Taxonomy" id="85336"/>
    <lineage>
        <taxon>Bacteria</taxon>
        <taxon>Bacillati</taxon>
        <taxon>Actinomycetota</taxon>
        <taxon>Actinomycetes</taxon>
        <taxon>Micrococcales</taxon>
        <taxon>Micrococcaceae</taxon>
        <taxon>Rothia</taxon>
    </lineage>
</organism>
<proteinExistence type="predicted"/>
<dbReference type="EMBL" id="LXWF01000041">
    <property type="protein sequence ID" value="ORC15953.1"/>
    <property type="molecule type" value="Genomic_DNA"/>
</dbReference>
<gene>
    <name evidence="1" type="ORF">A7979_04875</name>
</gene>